<dbReference type="HOGENOM" id="CLU_3013841_0_0_1"/>
<keyword evidence="2" id="KW-1185">Reference proteome</keyword>
<protein>
    <submittedName>
        <fullName evidence="1">Uncharacterized protein</fullName>
    </submittedName>
</protein>
<evidence type="ECO:0000313" key="2">
    <source>
        <dbReference type="Proteomes" id="UP000011761"/>
    </source>
</evidence>
<dbReference type="RefSeq" id="XP_007681847.1">
    <property type="nucleotide sequence ID" value="XM_007683657.1"/>
</dbReference>
<dbReference type="KEGG" id="bcom:BAUCODRAFT_331212"/>
<name>M2MXD1_BAUPA</name>
<proteinExistence type="predicted"/>
<dbReference type="EMBL" id="KB445565">
    <property type="protein sequence ID" value="EMC90910.1"/>
    <property type="molecule type" value="Genomic_DNA"/>
</dbReference>
<evidence type="ECO:0000313" key="1">
    <source>
        <dbReference type="EMBL" id="EMC90910.1"/>
    </source>
</evidence>
<dbReference type="AlphaFoldDB" id="M2MXD1"/>
<sequence>MSSRQKSASQASIVYRDIVGRKPTQIARLRGDTERVSLAHSPGVSVPSIIAEDYEL</sequence>
<gene>
    <name evidence="1" type="ORF">BAUCODRAFT_331212</name>
</gene>
<organism evidence="1 2">
    <name type="scientific">Baudoinia panamericana (strain UAMH 10762)</name>
    <name type="common">Angels' share fungus</name>
    <name type="synonym">Baudoinia compniacensis (strain UAMH 10762)</name>
    <dbReference type="NCBI Taxonomy" id="717646"/>
    <lineage>
        <taxon>Eukaryota</taxon>
        <taxon>Fungi</taxon>
        <taxon>Dikarya</taxon>
        <taxon>Ascomycota</taxon>
        <taxon>Pezizomycotina</taxon>
        <taxon>Dothideomycetes</taxon>
        <taxon>Dothideomycetidae</taxon>
        <taxon>Mycosphaerellales</taxon>
        <taxon>Teratosphaeriaceae</taxon>
        <taxon>Baudoinia</taxon>
    </lineage>
</organism>
<accession>M2MXD1</accession>
<reference evidence="1 2" key="1">
    <citation type="journal article" date="2012" name="PLoS Pathog.">
        <title>Diverse lifestyles and strategies of plant pathogenesis encoded in the genomes of eighteen Dothideomycetes fungi.</title>
        <authorList>
            <person name="Ohm R.A."/>
            <person name="Feau N."/>
            <person name="Henrissat B."/>
            <person name="Schoch C.L."/>
            <person name="Horwitz B.A."/>
            <person name="Barry K.W."/>
            <person name="Condon B.J."/>
            <person name="Copeland A.C."/>
            <person name="Dhillon B."/>
            <person name="Glaser F."/>
            <person name="Hesse C.N."/>
            <person name="Kosti I."/>
            <person name="LaButti K."/>
            <person name="Lindquist E.A."/>
            <person name="Lucas S."/>
            <person name="Salamov A.A."/>
            <person name="Bradshaw R.E."/>
            <person name="Ciuffetti L."/>
            <person name="Hamelin R.C."/>
            <person name="Kema G.H.J."/>
            <person name="Lawrence C."/>
            <person name="Scott J.A."/>
            <person name="Spatafora J.W."/>
            <person name="Turgeon B.G."/>
            <person name="de Wit P.J.G.M."/>
            <person name="Zhong S."/>
            <person name="Goodwin S.B."/>
            <person name="Grigoriev I.V."/>
        </authorList>
    </citation>
    <scope>NUCLEOTIDE SEQUENCE [LARGE SCALE GENOMIC DNA]</scope>
    <source>
        <strain evidence="1 2">UAMH 10762</strain>
    </source>
</reference>
<dbReference type="GeneID" id="19111972"/>
<dbReference type="Proteomes" id="UP000011761">
    <property type="component" value="Unassembled WGS sequence"/>
</dbReference>